<sequence length="390" mass="43187">MLSRIEWIASRMTAYPQGGLIPPCDMTELAAEVVDSLLGGNPSLLVIFAHTQKRVEALRESTSRRVYTAAGRAAALGGPKVMCSSSLRKRRTQLPSGTRMVIADKGFRPKSVGPEFRRHLKSALYPLWIVYDPACAKSRAAMLDARTLWNPSTSLPYLYQQPHVTDVAVYDQPPSEMYVSMLHTAAVELELKNAGDVEEMLFMPHLAYARVIMAESKHMRACAEAESVSDLKAIPREYRLHPGDATAAMIRGPATSAFRGAPFGHAELLADPDRVYSCGLALRSELEKVPRGTAVVAVRNAQYVAYARTLVAGLATVKTFTEVEKNWGAYGTVFLPMGVSHSYPQGKKLIDRMTREPKRVRVVAFAPQINHICEISKNRPYIAAIRNRRF</sequence>
<reference evidence="1" key="2">
    <citation type="journal article" date="2016" name="Infect. Genet. Evol.">
        <title>Whole genome sequencing and phylogenetic characterization of brown bullhead (Ameiurus nebulosus) origin ranavirus strains from independent disease outbreaks.</title>
        <authorList>
            <person name="Feher E."/>
            <person name="Doszpoly A."/>
            <person name="Horvath B."/>
            <person name="Marton S."/>
            <person name="Forro B."/>
            <person name="Farkas S.L."/>
            <person name="Banyai K."/>
            <person name="Juhasz T."/>
        </authorList>
    </citation>
    <scope>NUCLEOTIDE SEQUENCE</scope>
    <source>
        <strain evidence="1">13051/2012</strain>
        <strain evidence="2">14612/2012</strain>
    </source>
</reference>
<organism evidence="1 4">
    <name type="scientific">European catfish virus</name>
    <dbReference type="NCBI Taxonomy" id="84739"/>
    <lineage>
        <taxon>Viruses</taxon>
        <taxon>Varidnaviria</taxon>
        <taxon>Bamfordvirae</taxon>
        <taxon>Nucleocytoviricota</taxon>
        <taxon>Megaviricetes</taxon>
        <taxon>Pimascovirales</taxon>
        <taxon>Pimascovirales incertae sedis</taxon>
        <taxon>Iridoviridae</taxon>
        <taxon>Alphairidovirinae</taxon>
        <taxon>Ranavirus</taxon>
        <taxon>Ranavirus perca1</taxon>
        <taxon>Epizootic haematopoietic necrosis virus</taxon>
    </lineage>
</organism>
<evidence type="ECO:0000313" key="3">
    <source>
        <dbReference type="Proteomes" id="UP000149128"/>
    </source>
</evidence>
<accession>A0A165Y6X0</accession>
<dbReference type="Proteomes" id="UP000149128">
    <property type="component" value="Segment"/>
</dbReference>
<protein>
    <submittedName>
        <fullName evidence="1">Uncharacterized protein</fullName>
    </submittedName>
</protein>
<dbReference type="EMBL" id="KT989885">
    <property type="protein sequence ID" value="AMZ05025.1"/>
    <property type="molecule type" value="Genomic_DNA"/>
</dbReference>
<evidence type="ECO:0000313" key="1">
    <source>
        <dbReference type="EMBL" id="AMZ04889.1"/>
    </source>
</evidence>
<proteinExistence type="predicted"/>
<name>A0A165Y6X0_9VIRU</name>
<evidence type="ECO:0000313" key="2">
    <source>
        <dbReference type="EMBL" id="AMZ05025.1"/>
    </source>
</evidence>
<reference evidence="3 4" key="1">
    <citation type="submission" date="2015-11" db="EMBL/GenBank/DDBJ databases">
        <authorList>
            <person name="Horvath B."/>
        </authorList>
    </citation>
    <scope>NUCLEOTIDE SEQUENCE [LARGE SCALE GENOMIC DNA]</scope>
</reference>
<dbReference type="EMBL" id="KT989884">
    <property type="protein sequence ID" value="AMZ04889.1"/>
    <property type="molecule type" value="Genomic_DNA"/>
</dbReference>
<dbReference type="Proteomes" id="UP000149504">
    <property type="component" value="Segment"/>
</dbReference>
<evidence type="ECO:0000313" key="4">
    <source>
        <dbReference type="Proteomes" id="UP000149504"/>
    </source>
</evidence>